<dbReference type="PROSITE" id="PS51371">
    <property type="entry name" value="CBS"/>
    <property type="match status" value="1"/>
</dbReference>
<sequence>MDHREETDIEIEGGVGIGIGIEDDKEFKELAKQPLLVKSRKNTTSQIAIVGANTCPIESLDYEIVENELFKQDWRSRKKVEIFQYVVLKWTFALLIGLSTGVAGILNNLGVENIAGFKLLLTNNLMLKNKYYQAFLALAGCNMVLAMMAAALCAYIAPAAAGSGIPEVKAYLNGVDAPSILAPATLFVKIFGAILGVAAGFVVGKEGPMVHTGACIANFLGQGGSRKYHLTWQWLRYFKNDRDRRDLVTCGAAAGVAAAFRAPVGGVLFALEEVTSWWRSALLWRTFFTTAVVAVILRGCIEFCKTGQCGLFGEGGLIMFDVNSAKAAYNTPDLIAVIFLGVIGGILGSFYNFCIDKVLRVYSIINGKGPMFKILLVMIISCLTSCCSFGVPWLSTCIPCSSDLGEQCPTAGRSGNYKNFQCPPNHYNDLASLFFNTNDDAIRNLLSAGTEKQFLLSSLLIFFVAIYFLGIITYGIAIPSGLFIPVILAGSSYGRLVGTLLGPVSDLDVGLFALLGAAAFLGGTMRMTVSLCVILLELTNNLLMLPLMMLVLLISKTVADCFNQGVYDQIVKMKGLPYLEAHAEPYMRHLVAGDVVSGPLMTFSGIEKVGNIVHILKLTGHNGFPVIDEPPYTNAPELCGLVLRSHLLVLLKGKKFTKQRLMTGSMIMNTFRANDFAKTGSGKGVKLEDLDINDEEMEMYVDLHPITNTSPFTVVETMSLAKAAVLFRELGLRHLCVVPKTPGRPPVVGILTRHDFMPEHILGLYPHIEHHK</sequence>
<keyword evidence="5" id="KW-0677">Repeat</keyword>
<dbReference type="SMART" id="SM00116">
    <property type="entry name" value="CBS"/>
    <property type="match status" value="2"/>
</dbReference>
<dbReference type="InterPro" id="IPR001807">
    <property type="entry name" value="ClC"/>
</dbReference>
<evidence type="ECO:0000256" key="7">
    <source>
        <dbReference type="ARBA" id="ARBA00022989"/>
    </source>
</evidence>
<organism evidence="16 17">
    <name type="scientific">Erythroxylum novogranatense</name>
    <dbReference type="NCBI Taxonomy" id="1862640"/>
    <lineage>
        <taxon>Eukaryota</taxon>
        <taxon>Viridiplantae</taxon>
        <taxon>Streptophyta</taxon>
        <taxon>Embryophyta</taxon>
        <taxon>Tracheophyta</taxon>
        <taxon>Spermatophyta</taxon>
        <taxon>Magnoliopsida</taxon>
        <taxon>eudicotyledons</taxon>
        <taxon>Gunneridae</taxon>
        <taxon>Pentapetalae</taxon>
        <taxon>rosids</taxon>
        <taxon>fabids</taxon>
        <taxon>Malpighiales</taxon>
        <taxon>Erythroxylaceae</taxon>
        <taxon>Erythroxylum</taxon>
    </lineage>
</organism>
<dbReference type="Proteomes" id="UP001159364">
    <property type="component" value="Linkage Group LG04"/>
</dbReference>
<dbReference type="Gene3D" id="1.10.3080.10">
    <property type="entry name" value="Clc chloride channel"/>
    <property type="match status" value="1"/>
</dbReference>
<reference evidence="16 17" key="1">
    <citation type="submission" date="2021-09" db="EMBL/GenBank/DDBJ databases">
        <title>Genomic insights and catalytic innovation underlie evolution of tropane alkaloids biosynthesis.</title>
        <authorList>
            <person name="Wang Y.-J."/>
            <person name="Tian T."/>
            <person name="Huang J.-P."/>
            <person name="Huang S.-X."/>
        </authorList>
    </citation>
    <scope>NUCLEOTIDE SEQUENCE [LARGE SCALE GENOMIC DNA]</scope>
    <source>
        <strain evidence="16">KIB-2018</strain>
        <tissue evidence="16">Leaf</tissue>
    </source>
</reference>
<feature type="transmembrane region" description="Helical" evidence="14">
    <location>
        <begin position="454"/>
        <end position="475"/>
    </location>
</feature>
<evidence type="ECO:0000256" key="12">
    <source>
        <dbReference type="ARBA" id="ARBA00023214"/>
    </source>
</evidence>
<dbReference type="PRINTS" id="PR01120">
    <property type="entry name" value="CLCHANNELPLT"/>
</dbReference>
<evidence type="ECO:0000256" key="14">
    <source>
        <dbReference type="RuleBase" id="RU361221"/>
    </source>
</evidence>
<feature type="transmembrane region" description="Helical" evidence="14">
    <location>
        <begin position="180"/>
        <end position="203"/>
    </location>
</feature>
<protein>
    <recommendedName>
        <fullName evidence="14">Chloride channel protein</fullName>
    </recommendedName>
</protein>
<evidence type="ECO:0000256" key="9">
    <source>
        <dbReference type="ARBA" id="ARBA00023122"/>
    </source>
</evidence>
<dbReference type="PANTHER" id="PTHR11689:SF144">
    <property type="entry name" value="CHLORIDE CHANNEL PROTEIN"/>
    <property type="match status" value="1"/>
</dbReference>
<evidence type="ECO:0000259" key="15">
    <source>
        <dbReference type="PROSITE" id="PS51371"/>
    </source>
</evidence>
<comment type="subcellular location">
    <subcellularLocation>
        <location evidence="1 14">Membrane</location>
        <topology evidence="1 14">Multi-pass membrane protein</topology>
    </subcellularLocation>
</comment>
<keyword evidence="11" id="KW-0869">Chloride channel</keyword>
<name>A0AAV8TPY7_9ROSI</name>
<comment type="similarity">
    <text evidence="2 14">Belongs to the chloride channel (TC 2.A.49) family.</text>
</comment>
<dbReference type="AlphaFoldDB" id="A0AAV8TPY7"/>
<feature type="domain" description="CBS" evidence="15">
    <location>
        <begin position="706"/>
        <end position="769"/>
    </location>
</feature>
<evidence type="ECO:0000256" key="11">
    <source>
        <dbReference type="ARBA" id="ARBA00023173"/>
    </source>
</evidence>
<evidence type="ECO:0000256" key="4">
    <source>
        <dbReference type="ARBA" id="ARBA00022692"/>
    </source>
</evidence>
<dbReference type="InterPro" id="IPR046342">
    <property type="entry name" value="CBS_dom_sf"/>
</dbReference>
<dbReference type="InterPro" id="IPR002251">
    <property type="entry name" value="Cl_channel_pln"/>
</dbReference>
<feature type="transmembrane region" description="Helical" evidence="14">
    <location>
        <begin position="247"/>
        <end position="271"/>
    </location>
</feature>
<evidence type="ECO:0000256" key="6">
    <source>
        <dbReference type="ARBA" id="ARBA00022882"/>
    </source>
</evidence>
<dbReference type="GO" id="GO:0009705">
    <property type="term" value="C:plant-type vacuole membrane"/>
    <property type="evidence" value="ECO:0007669"/>
    <property type="project" value="TreeGrafter"/>
</dbReference>
<keyword evidence="6" id="KW-0851">Voltage-gated channel</keyword>
<proteinExistence type="inferred from homology"/>
<feature type="transmembrane region" description="Helical" evidence="14">
    <location>
        <begin position="131"/>
        <end position="160"/>
    </location>
</feature>
<dbReference type="GO" id="GO:0034707">
    <property type="term" value="C:chloride channel complex"/>
    <property type="evidence" value="ECO:0007669"/>
    <property type="project" value="UniProtKB-KW"/>
</dbReference>
<evidence type="ECO:0000256" key="1">
    <source>
        <dbReference type="ARBA" id="ARBA00004141"/>
    </source>
</evidence>
<dbReference type="Gene3D" id="3.10.580.10">
    <property type="entry name" value="CBS-domain"/>
    <property type="match status" value="1"/>
</dbReference>
<dbReference type="CDD" id="cd03685">
    <property type="entry name" value="ClC_6_like"/>
    <property type="match status" value="1"/>
</dbReference>
<keyword evidence="8 14" id="KW-0406">Ion transport</keyword>
<dbReference type="InterPro" id="IPR051280">
    <property type="entry name" value="Cl-channel/antiporter"/>
</dbReference>
<keyword evidence="10 14" id="KW-0472">Membrane</keyword>
<feature type="transmembrane region" description="Helical" evidence="14">
    <location>
        <begin position="90"/>
        <end position="110"/>
    </location>
</feature>
<comment type="caution">
    <text evidence="16">The sequence shown here is derived from an EMBL/GenBank/DDBJ whole genome shotgun (WGS) entry which is preliminary data.</text>
</comment>
<dbReference type="Pfam" id="PF00571">
    <property type="entry name" value="CBS"/>
    <property type="match status" value="1"/>
</dbReference>
<evidence type="ECO:0000256" key="13">
    <source>
        <dbReference type="PROSITE-ProRule" id="PRU00703"/>
    </source>
</evidence>
<gene>
    <name evidence="16" type="ORF">K2173_020909</name>
</gene>
<dbReference type="InterPro" id="IPR000644">
    <property type="entry name" value="CBS_dom"/>
</dbReference>
<accession>A0AAV8TPY7</accession>
<feature type="transmembrane region" description="Helical" evidence="14">
    <location>
        <begin position="277"/>
        <end position="297"/>
    </location>
</feature>
<feature type="transmembrane region" description="Helical" evidence="14">
    <location>
        <begin position="334"/>
        <end position="353"/>
    </location>
</feature>
<dbReference type="CDD" id="cd04591">
    <property type="entry name" value="CBS_pair_voltage-gated_CLC_euk_bac"/>
    <property type="match status" value="1"/>
</dbReference>
<evidence type="ECO:0000313" key="17">
    <source>
        <dbReference type="Proteomes" id="UP001159364"/>
    </source>
</evidence>
<dbReference type="InterPro" id="IPR014743">
    <property type="entry name" value="Cl-channel_core"/>
</dbReference>
<dbReference type="SUPFAM" id="SSF81340">
    <property type="entry name" value="Clc chloride channel"/>
    <property type="match status" value="1"/>
</dbReference>
<keyword evidence="7 14" id="KW-1133">Transmembrane helix</keyword>
<keyword evidence="3 14" id="KW-0813">Transport</keyword>
<evidence type="ECO:0000313" key="16">
    <source>
        <dbReference type="EMBL" id="KAJ8767969.1"/>
    </source>
</evidence>
<dbReference type="PRINTS" id="PR00762">
    <property type="entry name" value="CLCHANNEL"/>
</dbReference>
<keyword evidence="17" id="KW-1185">Reference proteome</keyword>
<dbReference type="SUPFAM" id="SSF54631">
    <property type="entry name" value="CBS-domain pair"/>
    <property type="match status" value="1"/>
</dbReference>
<dbReference type="Pfam" id="PF00654">
    <property type="entry name" value="Voltage_CLC"/>
    <property type="match status" value="1"/>
</dbReference>
<comment type="caution">
    <text evidence="14">Lacks conserved residue(s) required for the propagation of feature annotation.</text>
</comment>
<keyword evidence="4 14" id="KW-0812">Transmembrane</keyword>
<evidence type="ECO:0000256" key="2">
    <source>
        <dbReference type="ARBA" id="ARBA00009476"/>
    </source>
</evidence>
<dbReference type="GO" id="GO:0005247">
    <property type="term" value="F:voltage-gated chloride channel activity"/>
    <property type="evidence" value="ECO:0007669"/>
    <property type="project" value="InterPro"/>
</dbReference>
<feature type="transmembrane region" description="Helical" evidence="14">
    <location>
        <begin position="542"/>
        <end position="559"/>
    </location>
</feature>
<keyword evidence="6" id="KW-0407">Ion channel</keyword>
<evidence type="ECO:0000256" key="8">
    <source>
        <dbReference type="ARBA" id="ARBA00023065"/>
    </source>
</evidence>
<evidence type="ECO:0000256" key="3">
    <source>
        <dbReference type="ARBA" id="ARBA00022448"/>
    </source>
</evidence>
<dbReference type="PANTHER" id="PTHR11689">
    <property type="entry name" value="CHLORIDE CHANNEL PROTEIN CLC FAMILY MEMBER"/>
    <property type="match status" value="1"/>
</dbReference>
<dbReference type="FunFam" id="1.10.3080.10:FF:000004">
    <property type="entry name" value="Chloride channel ClC3"/>
    <property type="match status" value="1"/>
</dbReference>
<evidence type="ECO:0000256" key="10">
    <source>
        <dbReference type="ARBA" id="ARBA00023136"/>
    </source>
</evidence>
<dbReference type="EMBL" id="JAIWQS010000004">
    <property type="protein sequence ID" value="KAJ8767969.1"/>
    <property type="molecule type" value="Genomic_DNA"/>
</dbReference>
<keyword evidence="9 13" id="KW-0129">CBS domain</keyword>
<keyword evidence="12 14" id="KW-0868">Chloride</keyword>
<feature type="transmembrane region" description="Helical" evidence="14">
    <location>
        <begin position="374"/>
        <end position="394"/>
    </location>
</feature>
<evidence type="ECO:0000256" key="5">
    <source>
        <dbReference type="ARBA" id="ARBA00022737"/>
    </source>
</evidence>